<dbReference type="InterPro" id="IPR020843">
    <property type="entry name" value="ER"/>
</dbReference>
<keyword evidence="2" id="KW-0479">Metal-binding</keyword>
<proteinExistence type="inferred from homology"/>
<dbReference type="Proteomes" id="UP001235269">
    <property type="component" value="Unassembled WGS sequence"/>
</dbReference>
<protein>
    <recommendedName>
        <fullName evidence="2">Zinc-type alcohol dehydrogenase-like protein</fullName>
    </recommendedName>
</protein>
<dbReference type="SUPFAM" id="SSF50129">
    <property type="entry name" value="GroES-like"/>
    <property type="match status" value="1"/>
</dbReference>
<keyword evidence="2" id="KW-0862">Zinc</keyword>
<name>A0ABU0I7N8_9HYPH</name>
<keyword evidence="5" id="KW-1185">Reference proteome</keyword>
<keyword evidence="2" id="KW-0560">Oxidoreductase</keyword>
<comment type="caution">
    <text evidence="4">The sequence shown here is derived from an EMBL/GenBank/DDBJ whole genome shotgun (WGS) entry which is preliminary data.</text>
</comment>
<dbReference type="PANTHER" id="PTHR44154">
    <property type="entry name" value="QUINONE OXIDOREDUCTASE"/>
    <property type="match status" value="1"/>
</dbReference>
<dbReference type="InterPro" id="IPR014182">
    <property type="entry name" value="ADH_Zn_typ-1"/>
</dbReference>
<dbReference type="RefSeq" id="WP_307156426.1">
    <property type="nucleotide sequence ID" value="NZ_JAUSWH010000001.1"/>
</dbReference>
<dbReference type="InterPro" id="IPR011032">
    <property type="entry name" value="GroES-like_sf"/>
</dbReference>
<dbReference type="SUPFAM" id="SSF51735">
    <property type="entry name" value="NAD(P)-binding Rossmann-fold domains"/>
    <property type="match status" value="1"/>
</dbReference>
<dbReference type="InterPro" id="IPR036291">
    <property type="entry name" value="NAD(P)-bd_dom_sf"/>
</dbReference>
<dbReference type="InterPro" id="IPR013154">
    <property type="entry name" value="ADH-like_N"/>
</dbReference>
<dbReference type="CDD" id="cd08252">
    <property type="entry name" value="AL_MDR"/>
    <property type="match status" value="1"/>
</dbReference>
<sequence length="345" mass="36883">MRAVGFYSPQPITADTALVDLERPTPVPGPHDLLVEIKAVSVNPVDTKVRRGQQPPQGEARVLGYDASGIVRAVGSAVTLFQPGDEVYYAGAINRPGTNAEFHLVDERIAGRKPAKLSHAEAAALPLTAITAYEALFHRLDVARPVPGALPAVLITGGAGGVGSIAIQLLKQLTDLTVIATASRPETRDWVLALGADHVIDHSKPLAEEYAALELGAPGFVFSVTESHLHADALAEIIAPQGRFAIIDDPAEGFNVMRFKRKAVSVHWEMMFARPVFETPDMIEQHRLLNHVADLVDAGKIRTTLSHILGPINAANLQKAHALVESGSMRGKVVLEGFGGYCIIP</sequence>
<evidence type="ECO:0000256" key="2">
    <source>
        <dbReference type="RuleBase" id="RU364000"/>
    </source>
</evidence>
<dbReference type="Gene3D" id="3.90.180.10">
    <property type="entry name" value="Medium-chain alcohol dehydrogenases, catalytic domain"/>
    <property type="match status" value="1"/>
</dbReference>
<feature type="domain" description="Enoyl reductase (ER)" evidence="3">
    <location>
        <begin position="13"/>
        <end position="335"/>
    </location>
</feature>
<evidence type="ECO:0000256" key="1">
    <source>
        <dbReference type="ARBA" id="ARBA00022857"/>
    </source>
</evidence>
<organism evidence="4 5">
    <name type="scientific">Rhizobium paknamense</name>
    <dbReference type="NCBI Taxonomy" id="1206817"/>
    <lineage>
        <taxon>Bacteria</taxon>
        <taxon>Pseudomonadati</taxon>
        <taxon>Pseudomonadota</taxon>
        <taxon>Alphaproteobacteria</taxon>
        <taxon>Hyphomicrobiales</taxon>
        <taxon>Rhizobiaceae</taxon>
        <taxon>Rhizobium/Agrobacterium group</taxon>
        <taxon>Rhizobium</taxon>
    </lineage>
</organism>
<evidence type="ECO:0000313" key="4">
    <source>
        <dbReference type="EMBL" id="MDQ0454241.1"/>
    </source>
</evidence>
<dbReference type="NCBIfam" id="TIGR02817">
    <property type="entry name" value="adh_fam_1"/>
    <property type="match status" value="1"/>
</dbReference>
<evidence type="ECO:0000313" key="5">
    <source>
        <dbReference type="Proteomes" id="UP001235269"/>
    </source>
</evidence>
<dbReference type="InterPro" id="IPR051603">
    <property type="entry name" value="Zinc-ADH_QOR/CCCR"/>
</dbReference>
<dbReference type="Pfam" id="PF08240">
    <property type="entry name" value="ADH_N"/>
    <property type="match status" value="1"/>
</dbReference>
<dbReference type="PANTHER" id="PTHR44154:SF1">
    <property type="entry name" value="QUINONE OXIDOREDUCTASE"/>
    <property type="match status" value="1"/>
</dbReference>
<dbReference type="SMART" id="SM00829">
    <property type="entry name" value="PKS_ER"/>
    <property type="match status" value="1"/>
</dbReference>
<dbReference type="EMBL" id="JAUSWH010000001">
    <property type="protein sequence ID" value="MDQ0454241.1"/>
    <property type="molecule type" value="Genomic_DNA"/>
</dbReference>
<comment type="similarity">
    <text evidence="2">Belongs to the zinc-containing alcohol dehydrogenase family. Quinone oxidoreductase subfamily.</text>
</comment>
<keyword evidence="1" id="KW-0521">NADP</keyword>
<accession>A0ABU0I7N8</accession>
<dbReference type="Gene3D" id="3.40.50.720">
    <property type="entry name" value="NAD(P)-binding Rossmann-like Domain"/>
    <property type="match status" value="1"/>
</dbReference>
<gene>
    <name evidence="4" type="ORF">QO005_000556</name>
</gene>
<reference evidence="4 5" key="1">
    <citation type="submission" date="2023-07" db="EMBL/GenBank/DDBJ databases">
        <title>Genomic Encyclopedia of Type Strains, Phase IV (KMG-IV): sequencing the most valuable type-strain genomes for metagenomic binning, comparative biology and taxonomic classification.</title>
        <authorList>
            <person name="Goeker M."/>
        </authorList>
    </citation>
    <scope>NUCLEOTIDE SEQUENCE [LARGE SCALE GENOMIC DNA]</scope>
    <source>
        <strain evidence="4 5">DSM 100301</strain>
    </source>
</reference>
<evidence type="ECO:0000259" key="3">
    <source>
        <dbReference type="SMART" id="SM00829"/>
    </source>
</evidence>
<dbReference type="Pfam" id="PF13602">
    <property type="entry name" value="ADH_zinc_N_2"/>
    <property type="match status" value="1"/>
</dbReference>